<dbReference type="PANTHER" id="PTHR38589:SF1">
    <property type="entry name" value="BLR0621 PROTEIN"/>
    <property type="match status" value="1"/>
</dbReference>
<proteinExistence type="predicted"/>
<reference evidence="2 3" key="1">
    <citation type="submission" date="2007-08" db="EMBL/GenBank/DDBJ databases">
        <title>Draft genome sequence of Clostridium leptum (DSM 753).</title>
        <authorList>
            <person name="Sudarsanam P."/>
            <person name="Ley R."/>
            <person name="Guruge J."/>
            <person name="Turnbaugh P.J."/>
            <person name="Mahowald M."/>
            <person name="Liep D."/>
            <person name="Gordon J."/>
        </authorList>
    </citation>
    <scope>NUCLEOTIDE SEQUENCE [LARGE SCALE GENOMIC DNA]</scope>
    <source>
        <strain evidence="2 3">DSM 753</strain>
    </source>
</reference>
<organism evidence="2 3">
    <name type="scientific">[Clostridium] leptum DSM 753</name>
    <dbReference type="NCBI Taxonomy" id="428125"/>
    <lineage>
        <taxon>Bacteria</taxon>
        <taxon>Bacillati</taxon>
        <taxon>Bacillota</taxon>
        <taxon>Clostridia</taxon>
        <taxon>Eubacteriales</taxon>
        <taxon>Oscillospiraceae</taxon>
        <taxon>Oscillospiraceae incertae sedis</taxon>
    </lineage>
</organism>
<evidence type="ECO:0000313" key="3">
    <source>
        <dbReference type="Proteomes" id="UP000003490"/>
    </source>
</evidence>
<gene>
    <name evidence="2" type="ORF">CLOLEP_00136</name>
</gene>
<name>A7VNL0_9FIRM</name>
<evidence type="ECO:0000259" key="1">
    <source>
        <dbReference type="Pfam" id="PF03734"/>
    </source>
</evidence>
<dbReference type="PANTHER" id="PTHR38589">
    <property type="entry name" value="BLR0621 PROTEIN"/>
    <property type="match status" value="1"/>
</dbReference>
<accession>A7VNL0</accession>
<dbReference type="eggNOG" id="COG3786">
    <property type="taxonomic scope" value="Bacteria"/>
</dbReference>
<feature type="domain" description="L,D-TPase catalytic" evidence="1">
    <location>
        <begin position="52"/>
        <end position="185"/>
    </location>
</feature>
<reference evidence="2 3" key="2">
    <citation type="submission" date="2007-08" db="EMBL/GenBank/DDBJ databases">
        <authorList>
            <person name="Fulton L."/>
            <person name="Clifton S."/>
            <person name="Fulton B."/>
            <person name="Xu J."/>
            <person name="Minx P."/>
            <person name="Pepin K.H."/>
            <person name="Johnson M."/>
            <person name="Thiruvilangam P."/>
            <person name="Bhonagiri V."/>
            <person name="Nash W.E."/>
            <person name="Wang C."/>
            <person name="Mardis E.R."/>
            <person name="Wilson R.K."/>
        </authorList>
    </citation>
    <scope>NUCLEOTIDE SEQUENCE [LARGE SCALE GENOMIC DNA]</scope>
    <source>
        <strain evidence="2 3">DSM 753</strain>
    </source>
</reference>
<dbReference type="Proteomes" id="UP000003490">
    <property type="component" value="Unassembled WGS sequence"/>
</dbReference>
<comment type="caution">
    <text evidence="2">The sequence shown here is derived from an EMBL/GenBank/DDBJ whole genome shotgun (WGS) entry which is preliminary data.</text>
</comment>
<protein>
    <recommendedName>
        <fullName evidence="1">L,D-TPase catalytic domain-containing protein</fullName>
    </recommendedName>
</protein>
<dbReference type="AlphaFoldDB" id="A7VNL0"/>
<dbReference type="Pfam" id="PF03734">
    <property type="entry name" value="YkuD"/>
    <property type="match status" value="1"/>
</dbReference>
<dbReference type="InterPro" id="IPR005490">
    <property type="entry name" value="LD_TPept_cat_dom"/>
</dbReference>
<dbReference type="EMBL" id="ABCB02000007">
    <property type="protein sequence ID" value="EDO63055.1"/>
    <property type="molecule type" value="Genomic_DNA"/>
</dbReference>
<sequence>MAADVSQQVMVADRTSGTRGTWARYQWRGSAKGWIKVSSSGVGSVFGQGGVVPSGRRRQGTRTTPAGTFGVVSAFGVGNPGTKLSYRTIGPCSWWIEDPSQRDYNRWREDCSHLSTSDNERLADYAGSLYRQAAVLSYNYASPTRHGAGSGAGIFLHYATRYTGGCVAVNSHSELDATLRWLDPAQNPRIVIKA</sequence>
<evidence type="ECO:0000313" key="2">
    <source>
        <dbReference type="EMBL" id="EDO63055.1"/>
    </source>
</evidence>
<dbReference type="HOGENOM" id="CLU_133789_0_0_9"/>
<dbReference type="GO" id="GO:0016740">
    <property type="term" value="F:transferase activity"/>
    <property type="evidence" value="ECO:0007669"/>
    <property type="project" value="InterPro"/>
</dbReference>